<feature type="region of interest" description="Disordered" evidence="1">
    <location>
        <begin position="1"/>
        <end position="114"/>
    </location>
</feature>
<dbReference type="Proteomes" id="UP000240542">
    <property type="component" value="Unassembled WGS sequence"/>
</dbReference>
<protein>
    <submittedName>
        <fullName evidence="2">Uncharacterized protein</fullName>
    </submittedName>
</protein>
<reference evidence="2 3" key="1">
    <citation type="submission" date="2018-03" db="EMBL/GenBank/DDBJ databases">
        <title>Genomic Encyclopedia of Archaeal and Bacterial Type Strains, Phase II (KMG-II): from individual species to whole genera.</title>
        <authorList>
            <person name="Goeker M."/>
        </authorList>
    </citation>
    <scope>NUCLEOTIDE SEQUENCE [LARGE SCALE GENOMIC DNA]</scope>
    <source>
        <strain evidence="2 3">DSM 45312</strain>
    </source>
</reference>
<evidence type="ECO:0000256" key="1">
    <source>
        <dbReference type="SAM" id="MobiDB-lite"/>
    </source>
</evidence>
<feature type="compositionally biased region" description="Basic and acidic residues" evidence="1">
    <location>
        <begin position="47"/>
        <end position="60"/>
    </location>
</feature>
<proteinExistence type="predicted"/>
<organism evidence="2 3">
    <name type="scientific">Murinocardiopsis flavida</name>
    <dbReference type="NCBI Taxonomy" id="645275"/>
    <lineage>
        <taxon>Bacteria</taxon>
        <taxon>Bacillati</taxon>
        <taxon>Actinomycetota</taxon>
        <taxon>Actinomycetes</taxon>
        <taxon>Streptosporangiales</taxon>
        <taxon>Nocardiopsidaceae</taxon>
        <taxon>Murinocardiopsis</taxon>
    </lineage>
</organism>
<dbReference type="AlphaFoldDB" id="A0A2P8CQZ0"/>
<evidence type="ECO:0000313" key="3">
    <source>
        <dbReference type="Proteomes" id="UP000240542"/>
    </source>
</evidence>
<keyword evidence="3" id="KW-1185">Reference proteome</keyword>
<dbReference type="EMBL" id="PYGA01000032">
    <property type="protein sequence ID" value="PSK87379.1"/>
    <property type="molecule type" value="Genomic_DNA"/>
</dbReference>
<sequence length="114" mass="11932">MHGPAGPGTPQLFPESGTVPIGGAPGTGRRTAIAEPAGPRSGAATRPRPDRPATRTEPRGYRPAARKALPDRRGRQYQGRRSRTARYPVAAAAISARSASGVVTGSRQVKPRQT</sequence>
<comment type="caution">
    <text evidence="2">The sequence shown here is derived from an EMBL/GenBank/DDBJ whole genome shotgun (WGS) entry which is preliminary data.</text>
</comment>
<name>A0A2P8CQZ0_9ACTN</name>
<evidence type="ECO:0000313" key="2">
    <source>
        <dbReference type="EMBL" id="PSK87379.1"/>
    </source>
</evidence>
<gene>
    <name evidence="2" type="ORF">CLV63_13234</name>
</gene>
<feature type="compositionally biased region" description="Low complexity" evidence="1">
    <location>
        <begin position="90"/>
        <end position="100"/>
    </location>
</feature>
<accession>A0A2P8CQZ0</accession>